<accession>A0AAD5V520</accession>
<reference evidence="1" key="1">
    <citation type="submission" date="2022-07" db="EMBL/GenBank/DDBJ databases">
        <title>Genome Sequence of Physisporinus lineatus.</title>
        <authorList>
            <person name="Buettner E."/>
        </authorList>
    </citation>
    <scope>NUCLEOTIDE SEQUENCE</scope>
    <source>
        <strain evidence="1">VT162</strain>
    </source>
</reference>
<organism evidence="1 2">
    <name type="scientific">Meripilus lineatus</name>
    <dbReference type="NCBI Taxonomy" id="2056292"/>
    <lineage>
        <taxon>Eukaryota</taxon>
        <taxon>Fungi</taxon>
        <taxon>Dikarya</taxon>
        <taxon>Basidiomycota</taxon>
        <taxon>Agaricomycotina</taxon>
        <taxon>Agaricomycetes</taxon>
        <taxon>Polyporales</taxon>
        <taxon>Meripilaceae</taxon>
        <taxon>Meripilus</taxon>
    </lineage>
</organism>
<protein>
    <recommendedName>
        <fullName evidence="3">BTB domain-containing protein</fullName>
    </recommendedName>
</protein>
<sequence>MSLTPGDYDADNIRGSDADVKKHPTLYFDNGDIIVICPFREKDKGYQHFRVDQIFLSRHSPIFKTTVSLPTGPGPSQEDSMEGVSVMRVPDDAEDMEGFLKAMYEPSSLFFKRFSPETSLRMKGTLKLATKYEARSIRDALICVLKEDWWTTYKEWELRQDYQDRQVAHGHKNLDEILPEPASCYRLAVEFNIPSIRFSTLYALACVPWAGNDRGTVRKKRQPAKDVEQGKHITVNWDLLDRDDLFKVGKARQILARKIVALPQEMKDQRHPAYFHRTPGPCQAIWEGLDTRKGSRCVVTEEPDLLLEWRAVHAELSKLCSDCMTPLDNYWNKLWAQLEGDFDKILRG</sequence>
<name>A0AAD5V520_9APHY</name>
<dbReference type="EMBL" id="JANAWD010000129">
    <property type="protein sequence ID" value="KAJ3486192.1"/>
    <property type="molecule type" value="Genomic_DNA"/>
</dbReference>
<evidence type="ECO:0000313" key="1">
    <source>
        <dbReference type="EMBL" id="KAJ3486192.1"/>
    </source>
</evidence>
<proteinExistence type="predicted"/>
<comment type="caution">
    <text evidence="1">The sequence shown here is derived from an EMBL/GenBank/DDBJ whole genome shotgun (WGS) entry which is preliminary data.</text>
</comment>
<dbReference type="AlphaFoldDB" id="A0AAD5V520"/>
<keyword evidence="2" id="KW-1185">Reference proteome</keyword>
<dbReference type="Proteomes" id="UP001212997">
    <property type="component" value="Unassembled WGS sequence"/>
</dbReference>
<gene>
    <name evidence="1" type="ORF">NLI96_g4418</name>
</gene>
<evidence type="ECO:0008006" key="3">
    <source>
        <dbReference type="Google" id="ProtNLM"/>
    </source>
</evidence>
<evidence type="ECO:0000313" key="2">
    <source>
        <dbReference type="Proteomes" id="UP001212997"/>
    </source>
</evidence>